<dbReference type="Proteomes" id="UP000322244">
    <property type="component" value="Unassembled WGS sequence"/>
</dbReference>
<accession>A0A5A7SFY5</accession>
<sequence length="197" mass="20927">MSTVIANMSMSLDGYIADRNDGVQELFEWYTAGGDVAVDTGNDDVKFRTSDDDAELVQETFPSVGALISGRRLFDLTDGWGGRHPVDAPVFVVTHTAPVAWPHPDAPFTFVSDGVESAVAQAKAAAGEKTVAIASADITRQCLDAGLVDAIAVDLIPVLLGDGIPFFANLASAPIRLENPTVRKGNRVTHLVYKVSK</sequence>
<dbReference type="OrthoDB" id="3820697at2"/>
<name>A0A5A7SFY5_9NOCA</name>
<dbReference type="AlphaFoldDB" id="A0A5A7SFY5"/>
<dbReference type="InterPro" id="IPR024072">
    <property type="entry name" value="DHFR-like_dom_sf"/>
</dbReference>
<organism evidence="2 3">
    <name type="scientific">Antrihabitans cavernicola</name>
    <dbReference type="NCBI Taxonomy" id="2495913"/>
    <lineage>
        <taxon>Bacteria</taxon>
        <taxon>Bacillati</taxon>
        <taxon>Actinomycetota</taxon>
        <taxon>Actinomycetes</taxon>
        <taxon>Mycobacteriales</taxon>
        <taxon>Nocardiaceae</taxon>
        <taxon>Antrihabitans</taxon>
    </lineage>
</organism>
<dbReference type="GO" id="GO:0009231">
    <property type="term" value="P:riboflavin biosynthetic process"/>
    <property type="evidence" value="ECO:0007669"/>
    <property type="project" value="InterPro"/>
</dbReference>
<dbReference type="EMBL" id="VLNY01000003">
    <property type="protein sequence ID" value="KAA0023543.1"/>
    <property type="molecule type" value="Genomic_DNA"/>
</dbReference>
<evidence type="ECO:0000259" key="1">
    <source>
        <dbReference type="Pfam" id="PF01872"/>
    </source>
</evidence>
<dbReference type="SUPFAM" id="SSF53597">
    <property type="entry name" value="Dihydrofolate reductase-like"/>
    <property type="match status" value="1"/>
</dbReference>
<proteinExistence type="predicted"/>
<keyword evidence="3" id="KW-1185">Reference proteome</keyword>
<comment type="caution">
    <text evidence="2">The sequence shown here is derived from an EMBL/GenBank/DDBJ whole genome shotgun (WGS) entry which is preliminary data.</text>
</comment>
<evidence type="ECO:0000313" key="3">
    <source>
        <dbReference type="Proteomes" id="UP000322244"/>
    </source>
</evidence>
<dbReference type="Gene3D" id="3.40.430.10">
    <property type="entry name" value="Dihydrofolate Reductase, subunit A"/>
    <property type="match status" value="1"/>
</dbReference>
<dbReference type="RefSeq" id="WP_149429889.1">
    <property type="nucleotide sequence ID" value="NZ_VLNY01000003.1"/>
</dbReference>
<reference evidence="2 3" key="1">
    <citation type="submission" date="2019-07" db="EMBL/GenBank/DDBJ databases">
        <title>Rhodococcus cavernicolus sp. nov., isolated from a cave.</title>
        <authorList>
            <person name="Lee S.D."/>
        </authorList>
    </citation>
    <scope>NUCLEOTIDE SEQUENCE [LARGE SCALE GENOMIC DNA]</scope>
    <source>
        <strain evidence="2 3">C1-24</strain>
    </source>
</reference>
<evidence type="ECO:0000313" key="2">
    <source>
        <dbReference type="EMBL" id="KAA0023543.1"/>
    </source>
</evidence>
<feature type="domain" description="Bacterial bifunctional deaminase-reductase C-terminal" evidence="1">
    <location>
        <begin position="3"/>
        <end position="169"/>
    </location>
</feature>
<dbReference type="InterPro" id="IPR002734">
    <property type="entry name" value="RibDG_C"/>
</dbReference>
<dbReference type="GO" id="GO:0008703">
    <property type="term" value="F:5-amino-6-(5-phosphoribosylamino)uracil reductase activity"/>
    <property type="evidence" value="ECO:0007669"/>
    <property type="project" value="InterPro"/>
</dbReference>
<gene>
    <name evidence="2" type="ORF">FOY51_09105</name>
</gene>
<protein>
    <submittedName>
        <fullName evidence="2">Deaminase</fullName>
    </submittedName>
</protein>
<dbReference type="Pfam" id="PF01872">
    <property type="entry name" value="RibD_C"/>
    <property type="match status" value="1"/>
</dbReference>